<keyword evidence="6" id="KW-1185">Reference proteome</keyword>
<dbReference type="Gene3D" id="3.90.79.10">
    <property type="entry name" value="Nucleoside Triphosphate Pyrophosphohydrolase"/>
    <property type="match status" value="1"/>
</dbReference>
<evidence type="ECO:0000256" key="2">
    <source>
        <dbReference type="ARBA" id="ARBA00022723"/>
    </source>
</evidence>
<keyword evidence="4" id="KW-0460">Magnesium</keyword>
<evidence type="ECO:0000256" key="1">
    <source>
        <dbReference type="ARBA" id="ARBA00001946"/>
    </source>
</evidence>
<evidence type="ECO:0000256" key="3">
    <source>
        <dbReference type="ARBA" id="ARBA00022801"/>
    </source>
</evidence>
<dbReference type="PANTHER" id="PTHR12629">
    <property type="entry name" value="DIPHOSPHOINOSITOL POLYPHOSPHATE PHOSPHOHYDROLASE"/>
    <property type="match status" value="1"/>
</dbReference>
<dbReference type="CDD" id="cd04666">
    <property type="entry name" value="NUDIX_DIPP2_like_Nudt4"/>
    <property type="match status" value="1"/>
</dbReference>
<protein>
    <submittedName>
        <fullName evidence="5">NUDIX hydrolase</fullName>
    </submittedName>
</protein>
<dbReference type="EMBL" id="VSSS01000002">
    <property type="protein sequence ID" value="TYM00155.1"/>
    <property type="molecule type" value="Genomic_DNA"/>
</dbReference>
<keyword evidence="3 5" id="KW-0378">Hydrolase</keyword>
<sequence length="141" mass="16306">MGNKQFAALPFQLGKAELSVLLITTRRKGRWSISKGSPKPGEPQRTAETEAFEEAGLLRKVRGKAIGTYWRNNRKGKRKIACDVRLFPLKVRAQKRRWPERGQREVIWLPAKQASALVYKPALTRLIVRFARRKRRKSRNA</sequence>
<dbReference type="GO" id="GO:0016462">
    <property type="term" value="F:pyrophosphatase activity"/>
    <property type="evidence" value="ECO:0007669"/>
    <property type="project" value="InterPro"/>
</dbReference>
<dbReference type="InterPro" id="IPR015797">
    <property type="entry name" value="NUDIX_hydrolase-like_dom_sf"/>
</dbReference>
<dbReference type="OrthoDB" id="7066910at2"/>
<comment type="caution">
    <text evidence="5">The sequence shown here is derived from an EMBL/GenBank/DDBJ whole genome shotgun (WGS) entry which is preliminary data.</text>
</comment>
<dbReference type="AlphaFoldDB" id="A0A5D3KPX6"/>
<dbReference type="PANTHER" id="PTHR12629:SF0">
    <property type="entry name" value="DIPHOSPHOINOSITOL-POLYPHOSPHATE DIPHOSPHATASE"/>
    <property type="match status" value="1"/>
</dbReference>
<proteinExistence type="predicted"/>
<accession>A0A5D3KPX6</accession>
<dbReference type="Proteomes" id="UP000324758">
    <property type="component" value="Unassembled WGS sequence"/>
</dbReference>
<comment type="cofactor">
    <cofactor evidence="1">
        <name>Mg(2+)</name>
        <dbReference type="ChEBI" id="CHEBI:18420"/>
    </cofactor>
</comment>
<evidence type="ECO:0000313" key="5">
    <source>
        <dbReference type="EMBL" id="TYM00155.1"/>
    </source>
</evidence>
<name>A0A5D3KPX6_9BRAD</name>
<gene>
    <name evidence="5" type="ORF">FXB40_01085</name>
</gene>
<organism evidence="5 6">
    <name type="scientific">Bradyrhizobium rifense</name>
    <dbReference type="NCBI Taxonomy" id="515499"/>
    <lineage>
        <taxon>Bacteria</taxon>
        <taxon>Pseudomonadati</taxon>
        <taxon>Pseudomonadota</taxon>
        <taxon>Alphaproteobacteria</taxon>
        <taxon>Hyphomicrobiales</taxon>
        <taxon>Nitrobacteraceae</taxon>
        <taxon>Bradyrhizobium</taxon>
    </lineage>
</organism>
<keyword evidence="2" id="KW-0479">Metal-binding</keyword>
<reference evidence="5 6" key="1">
    <citation type="submission" date="2019-08" db="EMBL/GenBank/DDBJ databases">
        <title>Bradyrhizobium hipponensis sp. nov., a rhizobium isolated from a Lupinus angustifolius root nodule in Tunisia.</title>
        <authorList>
            <person name="Off K."/>
            <person name="Rejili M."/>
            <person name="Mars M."/>
            <person name="Brachmann A."/>
            <person name="Marin M."/>
        </authorList>
    </citation>
    <scope>NUCLEOTIDE SEQUENCE [LARGE SCALE GENOMIC DNA]</scope>
    <source>
        <strain evidence="5 6">CTAW71</strain>
    </source>
</reference>
<evidence type="ECO:0000313" key="6">
    <source>
        <dbReference type="Proteomes" id="UP000324758"/>
    </source>
</evidence>
<evidence type="ECO:0000256" key="4">
    <source>
        <dbReference type="ARBA" id="ARBA00022842"/>
    </source>
</evidence>
<dbReference type="InterPro" id="IPR047198">
    <property type="entry name" value="DDP-like_NUDIX"/>
</dbReference>
<dbReference type="GO" id="GO:0005737">
    <property type="term" value="C:cytoplasm"/>
    <property type="evidence" value="ECO:0007669"/>
    <property type="project" value="TreeGrafter"/>
</dbReference>
<dbReference type="GO" id="GO:0046872">
    <property type="term" value="F:metal ion binding"/>
    <property type="evidence" value="ECO:0007669"/>
    <property type="project" value="UniProtKB-KW"/>
</dbReference>
<dbReference type="SUPFAM" id="SSF55811">
    <property type="entry name" value="Nudix"/>
    <property type="match status" value="1"/>
</dbReference>